<accession>A0A919CSM2</accession>
<dbReference type="InterPro" id="IPR029052">
    <property type="entry name" value="Metallo-depent_PP-like"/>
</dbReference>
<evidence type="ECO:0000259" key="5">
    <source>
        <dbReference type="Pfam" id="PF00149"/>
    </source>
</evidence>
<evidence type="ECO:0000256" key="3">
    <source>
        <dbReference type="ARBA" id="ARBA00023004"/>
    </source>
</evidence>
<dbReference type="InterPro" id="IPR042283">
    <property type="entry name" value="GpdQ_catalytic"/>
</dbReference>
<dbReference type="Proteomes" id="UP000630353">
    <property type="component" value="Unassembled WGS sequence"/>
</dbReference>
<dbReference type="Gene3D" id="3.60.21.40">
    <property type="entry name" value="GpdQ, catalytic alpha/beta sandwich domain"/>
    <property type="match status" value="1"/>
</dbReference>
<name>A0A919CSM2_9PROT</name>
<keyword evidence="3" id="KW-0408">Iron</keyword>
<dbReference type="PANTHER" id="PTHR42988">
    <property type="entry name" value="PHOSPHOHYDROLASE"/>
    <property type="match status" value="1"/>
</dbReference>
<dbReference type="CDD" id="cd07402">
    <property type="entry name" value="MPP_GpdQ"/>
    <property type="match status" value="1"/>
</dbReference>
<protein>
    <submittedName>
        <fullName evidence="6">3',5'-cyclic adenosine monophosphate phosphodiesterase CpdA</fullName>
    </submittedName>
</protein>
<feature type="domain" description="Calcineurin-like phosphoesterase" evidence="5">
    <location>
        <begin position="1"/>
        <end position="199"/>
    </location>
</feature>
<gene>
    <name evidence="6" type="primary">cpdA</name>
    <name evidence="6" type="ORF">GCM10017083_55220</name>
</gene>
<dbReference type="InterPro" id="IPR026575">
    <property type="entry name" value="GpdQ/CpdA-like"/>
</dbReference>
<comment type="similarity">
    <text evidence="4">Belongs to the cyclic nucleotide phosphodiesterase class-III family.</text>
</comment>
<proteinExistence type="inferred from homology"/>
<dbReference type="EMBL" id="BMZS01000018">
    <property type="protein sequence ID" value="GHD64039.1"/>
    <property type="molecule type" value="Genomic_DNA"/>
</dbReference>
<sequence>MLIAQLTDLHVRPSGVPAYRVVEVNTMLARALATLRSLDPQPDAVILSGDLTDCGLAEEYELLRRMLETLAMPVYLIPGNHDRRGPLREVFAGWPTLGDDPGFVDFAADIGPMRLVGVDSVVPGHGHGALCERRLARLRATLAEAADRPTLLALHHPPFPCGIEHMDSIRLLDGAEELRAIVAANPQVERVLCGHHHRPIQARWAGTVAQIAPSVAHQVEYRLDPGADGLFVLEPPAFLTHAWIEGVGVVTHQVYVERYPGPYPFILDPDYPGAEV</sequence>
<dbReference type="SUPFAM" id="SSF56300">
    <property type="entry name" value="Metallo-dependent phosphatases"/>
    <property type="match status" value="1"/>
</dbReference>
<evidence type="ECO:0000313" key="7">
    <source>
        <dbReference type="Proteomes" id="UP000630353"/>
    </source>
</evidence>
<dbReference type="GO" id="GO:0046872">
    <property type="term" value="F:metal ion binding"/>
    <property type="evidence" value="ECO:0007669"/>
    <property type="project" value="UniProtKB-KW"/>
</dbReference>
<evidence type="ECO:0000256" key="2">
    <source>
        <dbReference type="ARBA" id="ARBA00022801"/>
    </source>
</evidence>
<organism evidence="6 7">
    <name type="scientific">Thalassobaculum fulvum</name>
    <dbReference type="NCBI Taxonomy" id="1633335"/>
    <lineage>
        <taxon>Bacteria</taxon>
        <taxon>Pseudomonadati</taxon>
        <taxon>Pseudomonadota</taxon>
        <taxon>Alphaproteobacteria</taxon>
        <taxon>Rhodospirillales</taxon>
        <taxon>Thalassobaculaceae</taxon>
        <taxon>Thalassobaculum</taxon>
    </lineage>
</organism>
<dbReference type="InterPro" id="IPR050884">
    <property type="entry name" value="CNP_phosphodiesterase-III"/>
</dbReference>
<evidence type="ECO:0000256" key="1">
    <source>
        <dbReference type="ARBA" id="ARBA00022723"/>
    </source>
</evidence>
<dbReference type="GO" id="GO:0004112">
    <property type="term" value="F:cyclic-nucleotide phosphodiesterase activity"/>
    <property type="evidence" value="ECO:0007669"/>
    <property type="project" value="InterPro"/>
</dbReference>
<reference evidence="6" key="2">
    <citation type="submission" date="2020-09" db="EMBL/GenBank/DDBJ databases">
        <authorList>
            <person name="Sun Q."/>
            <person name="Kim S."/>
        </authorList>
    </citation>
    <scope>NUCLEOTIDE SEQUENCE</scope>
    <source>
        <strain evidence="6">KCTC 42651</strain>
    </source>
</reference>
<dbReference type="AlphaFoldDB" id="A0A919CSM2"/>
<dbReference type="PANTHER" id="PTHR42988:SF2">
    <property type="entry name" value="CYCLIC NUCLEOTIDE PHOSPHODIESTERASE CBUA0032-RELATED"/>
    <property type="match status" value="1"/>
</dbReference>
<keyword evidence="7" id="KW-1185">Reference proteome</keyword>
<comment type="caution">
    <text evidence="6">The sequence shown here is derived from an EMBL/GenBank/DDBJ whole genome shotgun (WGS) entry which is preliminary data.</text>
</comment>
<keyword evidence="2" id="KW-0378">Hydrolase</keyword>
<dbReference type="RefSeq" id="WP_189995877.1">
    <property type="nucleotide sequence ID" value="NZ_BMZS01000018.1"/>
</dbReference>
<dbReference type="Pfam" id="PF00149">
    <property type="entry name" value="Metallophos"/>
    <property type="match status" value="1"/>
</dbReference>
<evidence type="ECO:0000313" key="6">
    <source>
        <dbReference type="EMBL" id="GHD64039.1"/>
    </source>
</evidence>
<evidence type="ECO:0000256" key="4">
    <source>
        <dbReference type="ARBA" id="ARBA00025742"/>
    </source>
</evidence>
<dbReference type="Gene3D" id="3.30.750.180">
    <property type="entry name" value="GpdQ, beta-strand dimerisation domain"/>
    <property type="match status" value="1"/>
</dbReference>
<dbReference type="InterPro" id="IPR004843">
    <property type="entry name" value="Calcineurin-like_PHP"/>
</dbReference>
<reference evidence="6" key="1">
    <citation type="journal article" date="2014" name="Int. J. Syst. Evol. Microbiol.">
        <title>Complete genome sequence of Corynebacterium casei LMG S-19264T (=DSM 44701T), isolated from a smear-ripened cheese.</title>
        <authorList>
            <consortium name="US DOE Joint Genome Institute (JGI-PGF)"/>
            <person name="Walter F."/>
            <person name="Albersmeier A."/>
            <person name="Kalinowski J."/>
            <person name="Ruckert C."/>
        </authorList>
    </citation>
    <scope>NUCLEOTIDE SEQUENCE</scope>
    <source>
        <strain evidence="6">KCTC 42651</strain>
    </source>
</reference>
<keyword evidence="1" id="KW-0479">Metal-binding</keyword>
<dbReference type="InterPro" id="IPR042281">
    <property type="entry name" value="GpdQ_beta-strand"/>
</dbReference>